<dbReference type="Proteomes" id="UP000219338">
    <property type="component" value="Unassembled WGS sequence"/>
</dbReference>
<feature type="compositionally biased region" description="Basic and acidic residues" evidence="1">
    <location>
        <begin position="274"/>
        <end position="295"/>
    </location>
</feature>
<reference evidence="3" key="1">
    <citation type="journal article" date="2017" name="Nat. Ecol. Evol.">
        <title>Genome expansion and lineage-specific genetic innovations in the forest pathogenic fungi Armillaria.</title>
        <authorList>
            <person name="Sipos G."/>
            <person name="Prasanna A.N."/>
            <person name="Walter M.C."/>
            <person name="O'Connor E."/>
            <person name="Balint B."/>
            <person name="Krizsan K."/>
            <person name="Kiss B."/>
            <person name="Hess J."/>
            <person name="Varga T."/>
            <person name="Slot J."/>
            <person name="Riley R."/>
            <person name="Boka B."/>
            <person name="Rigling D."/>
            <person name="Barry K."/>
            <person name="Lee J."/>
            <person name="Mihaltcheva S."/>
            <person name="LaButti K."/>
            <person name="Lipzen A."/>
            <person name="Waldron R."/>
            <person name="Moloney N.M."/>
            <person name="Sperisen C."/>
            <person name="Kredics L."/>
            <person name="Vagvoelgyi C."/>
            <person name="Patrignani A."/>
            <person name="Fitzpatrick D."/>
            <person name="Nagy I."/>
            <person name="Doyle S."/>
            <person name="Anderson J.B."/>
            <person name="Grigoriev I.V."/>
            <person name="Gueldener U."/>
            <person name="Muensterkoetter M."/>
            <person name="Nagy L.G."/>
        </authorList>
    </citation>
    <scope>NUCLEOTIDE SEQUENCE [LARGE SCALE GENOMIC DNA]</scope>
    <source>
        <strain evidence="3">C18/9</strain>
    </source>
</reference>
<dbReference type="OrthoDB" id="3037653at2759"/>
<dbReference type="OMA" id="EADERYH"/>
<organism evidence="2 3">
    <name type="scientific">Armillaria ostoyae</name>
    <name type="common">Armillaria root rot fungus</name>
    <dbReference type="NCBI Taxonomy" id="47428"/>
    <lineage>
        <taxon>Eukaryota</taxon>
        <taxon>Fungi</taxon>
        <taxon>Dikarya</taxon>
        <taxon>Basidiomycota</taxon>
        <taxon>Agaricomycotina</taxon>
        <taxon>Agaricomycetes</taxon>
        <taxon>Agaricomycetidae</taxon>
        <taxon>Agaricales</taxon>
        <taxon>Marasmiineae</taxon>
        <taxon>Physalacriaceae</taxon>
        <taxon>Armillaria</taxon>
    </lineage>
</organism>
<evidence type="ECO:0000313" key="2">
    <source>
        <dbReference type="EMBL" id="SJL16109.1"/>
    </source>
</evidence>
<accession>A0A284S529</accession>
<name>A0A284S529_ARMOS</name>
<proteinExistence type="predicted"/>
<feature type="region of interest" description="Disordered" evidence="1">
    <location>
        <begin position="274"/>
        <end position="305"/>
    </location>
</feature>
<dbReference type="EMBL" id="FUEG01000033">
    <property type="protein sequence ID" value="SJL16109.1"/>
    <property type="molecule type" value="Genomic_DNA"/>
</dbReference>
<protein>
    <submittedName>
        <fullName evidence="2">Uncharacterized protein</fullName>
    </submittedName>
</protein>
<dbReference type="AlphaFoldDB" id="A0A284S529"/>
<sequence length="305" mass="35088">MFSKARKTLQFLFYAVLTSYAPYDFRTIPPENTIIFVPDVICRRDRRSQTARSYFSSVAQHCPYGAGEAIVKKIEFSSSTLRRNHSLILTPPHLPWVTPIVQDRRSLSSESASISRTGSHSPSPESLYVPANGLFTITCMPVILIEDYDILSTLTFKHNSRFAIEEAAVIASAAAEECSIPSYLYDRVIYNIILESQAGNLKYTKGKAPPEDIATSKQLTQTYIEKWREFRVDIQERIEVREDSMRRMEEARRQTEAYQREIERMKQELEVLREEPAELTRKQKELDDHKRDLVDRVSSSPPNAT</sequence>
<gene>
    <name evidence="2" type="ORF">ARMOST_19627</name>
</gene>
<evidence type="ECO:0000313" key="3">
    <source>
        <dbReference type="Proteomes" id="UP000219338"/>
    </source>
</evidence>
<evidence type="ECO:0000256" key="1">
    <source>
        <dbReference type="SAM" id="MobiDB-lite"/>
    </source>
</evidence>
<keyword evidence="3" id="KW-1185">Reference proteome</keyword>